<dbReference type="PANTHER" id="PTHR48412">
    <property type="entry name" value="ARM REPEAT SUPERFAMILY PROTEIN"/>
    <property type="match status" value="1"/>
</dbReference>
<dbReference type="Gene3D" id="1.25.10.10">
    <property type="entry name" value="Leucine-rich Repeat Variant"/>
    <property type="match status" value="1"/>
</dbReference>
<dbReference type="Proteomes" id="UP000250321">
    <property type="component" value="Unassembled WGS sequence"/>
</dbReference>
<sequence>MGGKVDSEVENSKSFLILNEIIVTLKDAKDEAVREAAYDILHKISVSLRYTSCVSSDGPYQKLINMIMGYLSGGSPHIKSGAVSVLSVLMYKDTDIFLSMPDLVPSLLSLLQGKALEVIKAVLGFVKVLVSCLQARRLQNLLPDIVNAVLPWSPVSRHHFKSKVTIIMEILLRKCGTAAVQLVMPDKYKNFVKGILESRHNKKSSNEVATTDIDTSHEDSSTNRMEDRKRKGFGTRPEKNGSTENRTSKRAKKHMPSNPRTNELHMSSGGGLKRAGRGRQSDGVKSIKDQPERSGKTNKENYNKGPKSGRKRKIDETKMSKDAAGGRDLALIVINPPNYSSTKSLGENSRSLIRVVIFVRVMYD</sequence>
<keyword evidence="3" id="KW-1185">Reference proteome</keyword>
<accession>A0A314Z7X1</accession>
<feature type="compositionally biased region" description="Basic and acidic residues" evidence="1">
    <location>
        <begin position="279"/>
        <end position="302"/>
    </location>
</feature>
<dbReference type="STRING" id="2094558.A0A314Z7X1"/>
<evidence type="ECO:0000313" key="2">
    <source>
        <dbReference type="EMBL" id="PQQ14780.1"/>
    </source>
</evidence>
<dbReference type="InterPro" id="IPR011989">
    <property type="entry name" value="ARM-like"/>
</dbReference>
<dbReference type="EMBL" id="PJQY01000250">
    <property type="protein sequence ID" value="PQQ14780.1"/>
    <property type="molecule type" value="Genomic_DNA"/>
</dbReference>
<proteinExistence type="predicted"/>
<dbReference type="InterPro" id="IPR016024">
    <property type="entry name" value="ARM-type_fold"/>
</dbReference>
<comment type="caution">
    <text evidence="2">The sequence shown here is derived from an EMBL/GenBank/DDBJ whole genome shotgun (WGS) entry which is preliminary data.</text>
</comment>
<evidence type="ECO:0000256" key="1">
    <source>
        <dbReference type="SAM" id="MobiDB-lite"/>
    </source>
</evidence>
<dbReference type="PANTHER" id="PTHR48412:SF1">
    <property type="entry name" value="ARM REPEAT SUPERFAMILY PROTEIN"/>
    <property type="match status" value="1"/>
</dbReference>
<dbReference type="AlphaFoldDB" id="A0A314Z7X1"/>
<feature type="compositionally biased region" description="Basic and acidic residues" evidence="1">
    <location>
        <begin position="313"/>
        <end position="322"/>
    </location>
</feature>
<evidence type="ECO:0000313" key="3">
    <source>
        <dbReference type="Proteomes" id="UP000250321"/>
    </source>
</evidence>
<dbReference type="SUPFAM" id="SSF48371">
    <property type="entry name" value="ARM repeat"/>
    <property type="match status" value="1"/>
</dbReference>
<feature type="region of interest" description="Disordered" evidence="1">
    <location>
        <begin position="201"/>
        <end position="322"/>
    </location>
</feature>
<reference evidence="2 3" key="1">
    <citation type="submission" date="2018-02" db="EMBL/GenBank/DDBJ databases">
        <title>Draft genome of wild Prunus yedoensis var. nudiflora.</title>
        <authorList>
            <person name="Baek S."/>
            <person name="Kim J.-H."/>
            <person name="Choi K."/>
            <person name="Kim G.-B."/>
            <person name="Cho A."/>
            <person name="Jang H."/>
            <person name="Shin C.-H."/>
            <person name="Yu H.-J."/>
            <person name="Mun J.-H."/>
        </authorList>
    </citation>
    <scope>NUCLEOTIDE SEQUENCE [LARGE SCALE GENOMIC DNA]</scope>
    <source>
        <strain evidence="3">cv. Jeju island</strain>
        <tissue evidence="2">Leaf</tissue>
    </source>
</reference>
<name>A0A314Z7X1_PRUYE</name>
<dbReference type="OrthoDB" id="2192888at2759"/>
<organism evidence="2 3">
    <name type="scientific">Prunus yedoensis var. nudiflora</name>
    <dbReference type="NCBI Taxonomy" id="2094558"/>
    <lineage>
        <taxon>Eukaryota</taxon>
        <taxon>Viridiplantae</taxon>
        <taxon>Streptophyta</taxon>
        <taxon>Embryophyta</taxon>
        <taxon>Tracheophyta</taxon>
        <taxon>Spermatophyta</taxon>
        <taxon>Magnoliopsida</taxon>
        <taxon>eudicotyledons</taxon>
        <taxon>Gunneridae</taxon>
        <taxon>Pentapetalae</taxon>
        <taxon>rosids</taxon>
        <taxon>fabids</taxon>
        <taxon>Rosales</taxon>
        <taxon>Rosaceae</taxon>
        <taxon>Amygdaloideae</taxon>
        <taxon>Amygdaleae</taxon>
        <taxon>Prunus</taxon>
    </lineage>
</organism>
<protein>
    <submittedName>
        <fullName evidence="2">RRP12-like protein</fullName>
    </submittedName>
</protein>
<feature type="compositionally biased region" description="Basic and acidic residues" evidence="1">
    <location>
        <begin position="214"/>
        <end position="229"/>
    </location>
</feature>
<gene>
    <name evidence="2" type="ORF">Pyn_28048</name>
</gene>